<dbReference type="HOGENOM" id="CLU_1101506_0_0_0"/>
<feature type="compositionally biased region" description="Low complexity" evidence="1">
    <location>
        <begin position="62"/>
        <end position="71"/>
    </location>
</feature>
<dbReference type="OrthoDB" id="12737at2"/>
<proteinExistence type="predicted"/>
<dbReference type="eggNOG" id="ENOG5034A1J">
    <property type="taxonomic scope" value="Bacteria"/>
</dbReference>
<keyword evidence="2" id="KW-1133">Transmembrane helix</keyword>
<keyword evidence="2" id="KW-0472">Membrane</keyword>
<dbReference type="RefSeq" id="WP_013638632.1">
    <property type="nucleotide sequence ID" value="NC_015185.1"/>
</dbReference>
<reference evidence="3 4" key="1">
    <citation type="journal article" date="2011" name="Stand. Genomic Sci.">
        <title>Complete genome sequence of the thermophilic sulfur-reducer Desulfurobacterium thermolithotrophum type strain (BSA(T)) from a deep-sea hydrothermal vent.</title>
        <authorList>
            <person name="Goker M."/>
            <person name="Daligault H."/>
            <person name="Mwirichia R."/>
            <person name="Lapidus A."/>
            <person name="Lucas S."/>
            <person name="Deshpande S."/>
            <person name="Pagani I."/>
            <person name="Tapia R."/>
            <person name="Cheng J.F."/>
            <person name="Goodwin L."/>
            <person name="Pitluck S."/>
            <person name="Liolios K."/>
            <person name="Ivanova N."/>
            <person name="Mavromatis K."/>
            <person name="Mikhailova N."/>
            <person name="Pati A."/>
            <person name="Chen A."/>
            <person name="Palaniappan K."/>
            <person name="Han C."/>
            <person name="Land M."/>
            <person name="Hauser L."/>
            <person name="Pan C."/>
            <person name="Brambilla E.M."/>
            <person name="Rohde M."/>
            <person name="Spring S."/>
            <person name="Sikorski J."/>
            <person name="Wirth R."/>
            <person name="Detter J.C."/>
            <person name="Woyke T."/>
            <person name="Bristow J."/>
            <person name="Eisen J.A."/>
            <person name="Markowitz V."/>
            <person name="Hugenholtz P."/>
            <person name="Kyrpides N.C."/>
            <person name="Klenk H.P."/>
        </authorList>
    </citation>
    <scope>NUCLEOTIDE SEQUENCE [LARGE SCALE GENOMIC DNA]</scope>
    <source>
        <strain evidence="4">DSM 11699 / BSA</strain>
    </source>
</reference>
<evidence type="ECO:0000256" key="2">
    <source>
        <dbReference type="SAM" id="Phobius"/>
    </source>
</evidence>
<protein>
    <submittedName>
        <fullName evidence="3">Uncharacterized protein</fullName>
    </submittedName>
</protein>
<dbReference type="AlphaFoldDB" id="F0RZZ9"/>
<sequence length="252" mass="28419">MSKLWIALTAFFGIIIVVSLAFLFIFYKPSVVTKHIIDKEIKQLPQQEVALENRTKKETNESENTTSNNKSLDQELEKRLSHLKEVIPNFFIKIKEGIVYHPGLLLKVYGTQNGTSIHILTFSSMEWQFIKTFLFDGRVLSEPNKVFFCNDGIVDINYEVKGIWPPEIPHGNVDLIGLLVIPEEKGTLQFANFEGNCTDNGFVFNPGGEFAGVCFGGKFIDSNTLYSEIPGKCQLIYKKGGEEDGNIQSKNQ</sequence>
<dbReference type="EMBL" id="CP002543">
    <property type="protein sequence ID" value="ADY73680.1"/>
    <property type="molecule type" value="Genomic_DNA"/>
</dbReference>
<reference evidence="4" key="2">
    <citation type="submission" date="2011-02" db="EMBL/GenBank/DDBJ databases">
        <title>The complete genome of Desulfurobacterium thermolithotrophum DSM 11699.</title>
        <authorList>
            <consortium name="US DOE Joint Genome Institute (JGI-PGF)"/>
            <person name="Lucas S."/>
            <person name="Copeland A."/>
            <person name="Lapidus A."/>
            <person name="Bruce D."/>
            <person name="Goodwin L."/>
            <person name="Pitluck S."/>
            <person name="Kyrpides N."/>
            <person name="Mavromatis K."/>
            <person name="Pagani I."/>
            <person name="Ivanova N."/>
            <person name="Mikhailova N."/>
            <person name="Daligault H."/>
            <person name="Detter J.C."/>
            <person name="Tapia R."/>
            <person name="Han C."/>
            <person name="Land M."/>
            <person name="Hauser L."/>
            <person name="Markowitz V."/>
            <person name="Cheng J.-F."/>
            <person name="Hugenholtz P."/>
            <person name="Woyke T."/>
            <person name="Wu D."/>
            <person name="Spring S."/>
            <person name="Brambilla E."/>
            <person name="Klenk H.-P."/>
            <person name="Eisen J.A."/>
        </authorList>
    </citation>
    <scope>NUCLEOTIDE SEQUENCE [LARGE SCALE GENOMIC DNA]</scope>
    <source>
        <strain evidence="4">DSM 11699 / BSA</strain>
    </source>
</reference>
<evidence type="ECO:0000313" key="4">
    <source>
        <dbReference type="Proteomes" id="UP000007102"/>
    </source>
</evidence>
<gene>
    <name evidence="3" type="ordered locus">Dester_1042</name>
</gene>
<evidence type="ECO:0000256" key="1">
    <source>
        <dbReference type="SAM" id="MobiDB-lite"/>
    </source>
</evidence>
<name>F0RZZ9_DESTD</name>
<organism evidence="3 4">
    <name type="scientific">Desulfurobacterium thermolithotrophum (strain DSM 11699 / BSA)</name>
    <dbReference type="NCBI Taxonomy" id="868864"/>
    <lineage>
        <taxon>Bacteria</taxon>
        <taxon>Pseudomonadati</taxon>
        <taxon>Aquificota</taxon>
        <taxon>Aquificia</taxon>
        <taxon>Desulfurobacteriales</taxon>
        <taxon>Desulfurobacteriaceae</taxon>
        <taxon>Desulfurobacterium</taxon>
    </lineage>
</organism>
<dbReference type="STRING" id="868864.Dester_1042"/>
<keyword evidence="4" id="KW-1185">Reference proteome</keyword>
<evidence type="ECO:0000313" key="3">
    <source>
        <dbReference type="EMBL" id="ADY73680.1"/>
    </source>
</evidence>
<feature type="transmembrane region" description="Helical" evidence="2">
    <location>
        <begin position="6"/>
        <end position="27"/>
    </location>
</feature>
<dbReference type="KEGG" id="dte:Dester_1042"/>
<dbReference type="InParanoid" id="F0RZZ9"/>
<keyword evidence="2" id="KW-0812">Transmembrane</keyword>
<accession>F0RZZ9</accession>
<feature type="region of interest" description="Disordered" evidence="1">
    <location>
        <begin position="52"/>
        <end position="72"/>
    </location>
</feature>
<dbReference type="Proteomes" id="UP000007102">
    <property type="component" value="Chromosome"/>
</dbReference>